<organism evidence="2 3">
    <name type="scientific">Aureobasidium vineae</name>
    <dbReference type="NCBI Taxonomy" id="2773715"/>
    <lineage>
        <taxon>Eukaryota</taxon>
        <taxon>Fungi</taxon>
        <taxon>Dikarya</taxon>
        <taxon>Ascomycota</taxon>
        <taxon>Pezizomycotina</taxon>
        <taxon>Dothideomycetes</taxon>
        <taxon>Dothideomycetidae</taxon>
        <taxon>Dothideales</taxon>
        <taxon>Saccotheciaceae</taxon>
        <taxon>Aureobasidium</taxon>
    </lineage>
</organism>
<dbReference type="AlphaFoldDB" id="A0A9N8J922"/>
<keyword evidence="3" id="KW-1185">Reference proteome</keyword>
<reference evidence="2" key="1">
    <citation type="submission" date="2020-06" db="EMBL/GenBank/DDBJ databases">
        <authorList>
            <person name="Onetto C."/>
        </authorList>
    </citation>
    <scope>NUCLEOTIDE SEQUENCE</scope>
</reference>
<accession>A0A9N8J922</accession>
<comment type="caution">
    <text evidence="2">The sequence shown here is derived from an EMBL/GenBank/DDBJ whole genome shotgun (WGS) entry which is preliminary data.</text>
</comment>
<feature type="non-terminal residue" evidence="2">
    <location>
        <position position="294"/>
    </location>
</feature>
<feature type="region of interest" description="Disordered" evidence="1">
    <location>
        <begin position="244"/>
        <end position="267"/>
    </location>
</feature>
<sequence length="294" mass="33491">HNNIDTTYDVDDYDEDVPLEIIEDVLEGSANGERKYFYWLADSDYPTVPKQICGPVDGTRAPSPRTWQSPFVGSTIEAAFEHVKNAPGKLLNKSHIVVLDKPLYEDKKYGSQREIFPTKLKDYNIDEWDEDCLVYALFCFEDVLLEVIKQVLEHSAEEVYGYCYWLADDCSTLPQSLAEGATKPPLPRIWHSPFVDSTIESAFQHIKDAPGDFLNRKHVVVLDPKLFKERKLLRVYRKERLEPEGFDEDPGMDSGPQPGDITGGGGRTYTTVGQLMGSWAYKVDNWKREGLPSF</sequence>
<name>A0A9N8J922_9PEZI</name>
<proteinExistence type="predicted"/>
<dbReference type="EMBL" id="CAIJEN010000002">
    <property type="protein sequence ID" value="CAD0083383.1"/>
    <property type="molecule type" value="Genomic_DNA"/>
</dbReference>
<gene>
    <name evidence="2" type="ORF">AWRI4619_LOCUS1950</name>
</gene>
<evidence type="ECO:0000313" key="2">
    <source>
        <dbReference type="EMBL" id="CAD0083383.1"/>
    </source>
</evidence>
<evidence type="ECO:0000313" key="3">
    <source>
        <dbReference type="Proteomes" id="UP000716446"/>
    </source>
</evidence>
<evidence type="ECO:0000256" key="1">
    <source>
        <dbReference type="SAM" id="MobiDB-lite"/>
    </source>
</evidence>
<feature type="non-terminal residue" evidence="2">
    <location>
        <position position="1"/>
    </location>
</feature>
<dbReference type="Proteomes" id="UP000716446">
    <property type="component" value="Unassembled WGS sequence"/>
</dbReference>
<protein>
    <submittedName>
        <fullName evidence="2">Uncharacterized protein</fullName>
    </submittedName>
</protein>